<proteinExistence type="predicted"/>
<keyword evidence="1" id="KW-1133">Transmembrane helix</keyword>
<accession>A0A8S5REN6</accession>
<evidence type="ECO:0000256" key="1">
    <source>
        <dbReference type="SAM" id="Phobius"/>
    </source>
</evidence>
<keyword evidence="1" id="KW-0472">Membrane</keyword>
<sequence length="88" mass="9947">MTKAKIIDLILRGVLLAVGLCLFFWWSNRQVEKRVRAECELKAVQQVVITTEVKQREVEDVAKAKAVIHSKPNAKRDSLLSSMRNGAL</sequence>
<keyword evidence="1" id="KW-0812">Transmembrane</keyword>
<organism evidence="2">
    <name type="scientific">virus sp. ctd0M1</name>
    <dbReference type="NCBI Taxonomy" id="2827993"/>
    <lineage>
        <taxon>Viruses</taxon>
    </lineage>
</organism>
<dbReference type="EMBL" id="BK059094">
    <property type="protein sequence ID" value="DAE29436.1"/>
    <property type="molecule type" value="Genomic_DNA"/>
</dbReference>
<name>A0A8S5REN6_9VIRU</name>
<evidence type="ECO:0000313" key="2">
    <source>
        <dbReference type="EMBL" id="DAE29436.1"/>
    </source>
</evidence>
<feature type="transmembrane region" description="Helical" evidence="1">
    <location>
        <begin position="6"/>
        <end position="26"/>
    </location>
</feature>
<reference evidence="2" key="1">
    <citation type="journal article" date="2021" name="Proc. Natl. Acad. Sci. U.S.A.">
        <title>A Catalog of Tens of Thousands of Viruses from Human Metagenomes Reveals Hidden Associations with Chronic Diseases.</title>
        <authorList>
            <person name="Tisza M.J."/>
            <person name="Buck C.B."/>
        </authorList>
    </citation>
    <scope>NUCLEOTIDE SEQUENCE</scope>
    <source>
        <strain evidence="2">Ctd0M1</strain>
    </source>
</reference>
<protein>
    <submittedName>
        <fullName evidence="2">Uncharacterized protein</fullName>
    </submittedName>
</protein>